<evidence type="ECO:0000313" key="1">
    <source>
        <dbReference type="EMBL" id="KAH0875400.1"/>
    </source>
</evidence>
<accession>A0ABQ7Z5D0</accession>
<protein>
    <submittedName>
        <fullName evidence="1">Uncharacterized protein</fullName>
    </submittedName>
</protein>
<reference evidence="1 2" key="1">
    <citation type="submission" date="2021-05" db="EMBL/GenBank/DDBJ databases">
        <title>Genome Assembly of Synthetic Allotetraploid Brassica napus Reveals Homoeologous Exchanges between Subgenomes.</title>
        <authorList>
            <person name="Davis J.T."/>
        </authorList>
    </citation>
    <scope>NUCLEOTIDE SEQUENCE [LARGE SCALE GENOMIC DNA]</scope>
    <source>
        <strain evidence="2">cv. Da-Ae</strain>
        <tissue evidence="1">Seedling</tissue>
    </source>
</reference>
<comment type="caution">
    <text evidence="1">The sequence shown here is derived from an EMBL/GenBank/DDBJ whole genome shotgun (WGS) entry which is preliminary data.</text>
</comment>
<dbReference type="Proteomes" id="UP000824890">
    <property type="component" value="Unassembled WGS sequence"/>
</dbReference>
<gene>
    <name evidence="1" type="ORF">HID58_072762</name>
</gene>
<name>A0ABQ7Z5D0_BRANA</name>
<proteinExistence type="predicted"/>
<sequence>MSRLSRAIPSSELQLRWLGCGEALLAWIFSDLCWCGVVVSALDPPPWYLGVGGAFYSIQSGLRWCSLLKACVGYLLLAVPFETLRQRVWSPCFKNLPLVLRDGVRGRLLWSESLRNPTHCPWRRAGLASFPVPSLAFQASVGCPYPFHKTE</sequence>
<dbReference type="EMBL" id="JAGKQM010000016">
    <property type="protein sequence ID" value="KAH0875400.1"/>
    <property type="molecule type" value="Genomic_DNA"/>
</dbReference>
<evidence type="ECO:0000313" key="2">
    <source>
        <dbReference type="Proteomes" id="UP000824890"/>
    </source>
</evidence>
<organism evidence="1 2">
    <name type="scientific">Brassica napus</name>
    <name type="common">Rape</name>
    <dbReference type="NCBI Taxonomy" id="3708"/>
    <lineage>
        <taxon>Eukaryota</taxon>
        <taxon>Viridiplantae</taxon>
        <taxon>Streptophyta</taxon>
        <taxon>Embryophyta</taxon>
        <taxon>Tracheophyta</taxon>
        <taxon>Spermatophyta</taxon>
        <taxon>Magnoliopsida</taxon>
        <taxon>eudicotyledons</taxon>
        <taxon>Gunneridae</taxon>
        <taxon>Pentapetalae</taxon>
        <taxon>rosids</taxon>
        <taxon>malvids</taxon>
        <taxon>Brassicales</taxon>
        <taxon>Brassicaceae</taxon>
        <taxon>Brassiceae</taxon>
        <taxon>Brassica</taxon>
    </lineage>
</organism>
<keyword evidence="2" id="KW-1185">Reference proteome</keyword>